<keyword evidence="3" id="KW-0812">Transmembrane</keyword>
<dbReference type="GO" id="GO:0005886">
    <property type="term" value="C:plasma membrane"/>
    <property type="evidence" value="ECO:0007669"/>
    <property type="project" value="TreeGrafter"/>
</dbReference>
<gene>
    <name evidence="4" type="ORF">FSB_LOCUS35712</name>
</gene>
<organism evidence="4">
    <name type="scientific">Fagus sylvatica</name>
    <name type="common">Beechnut</name>
    <dbReference type="NCBI Taxonomy" id="28930"/>
    <lineage>
        <taxon>Eukaryota</taxon>
        <taxon>Viridiplantae</taxon>
        <taxon>Streptophyta</taxon>
        <taxon>Embryophyta</taxon>
        <taxon>Tracheophyta</taxon>
        <taxon>Spermatophyta</taxon>
        <taxon>Magnoliopsida</taxon>
        <taxon>eudicotyledons</taxon>
        <taxon>Gunneridae</taxon>
        <taxon>Pentapetalae</taxon>
        <taxon>rosids</taxon>
        <taxon>fabids</taxon>
        <taxon>Fagales</taxon>
        <taxon>Fagaceae</taxon>
        <taxon>Fagus</taxon>
    </lineage>
</organism>
<evidence type="ECO:0000256" key="3">
    <source>
        <dbReference type="SAM" id="Phobius"/>
    </source>
</evidence>
<sequence>MARNCDRCGLFKFFFWFFYIAFLIFFLAAFIFWLIFRPNEVKFNVIDASLTQFNFINTTDTLQYNLSLNITLRNSNKNIGVHYDRIEAFAYYEKKCFSKVVLTPFYQERKNTSVLRTVFEGQQVVPLSNLDFGKSDEVFSIDVMLSVQIRIEYGKFKTFRFKPRDIGCPLKVRLSYNGTVDEGFTKAQCEDAYFFSDPDTMH</sequence>
<evidence type="ECO:0000256" key="2">
    <source>
        <dbReference type="ARBA" id="ARBA00023136"/>
    </source>
</evidence>
<name>A0A2N9H862_FAGSY</name>
<feature type="transmembrane region" description="Helical" evidence="3">
    <location>
        <begin position="13"/>
        <end position="36"/>
    </location>
</feature>
<evidence type="ECO:0000313" key="4">
    <source>
        <dbReference type="EMBL" id="SPD07830.1"/>
    </source>
</evidence>
<dbReference type="GO" id="GO:0009506">
    <property type="term" value="C:plasmodesma"/>
    <property type="evidence" value="ECO:0007669"/>
    <property type="project" value="TreeGrafter"/>
</dbReference>
<dbReference type="InterPro" id="IPR044839">
    <property type="entry name" value="NDR1-like"/>
</dbReference>
<proteinExistence type="predicted"/>
<dbReference type="PANTHER" id="PTHR31415:SF109">
    <property type="entry name" value="NDR1_HIN1-LIKE PROTEIN 10"/>
    <property type="match status" value="1"/>
</dbReference>
<comment type="subcellular location">
    <subcellularLocation>
        <location evidence="1">Membrane</location>
    </subcellularLocation>
</comment>
<keyword evidence="2 3" id="KW-0472">Membrane</keyword>
<dbReference type="EMBL" id="OIVN01002968">
    <property type="protein sequence ID" value="SPD07830.1"/>
    <property type="molecule type" value="Genomic_DNA"/>
</dbReference>
<protein>
    <submittedName>
        <fullName evidence="4">Uncharacterized protein</fullName>
    </submittedName>
</protein>
<dbReference type="AlphaFoldDB" id="A0A2N9H862"/>
<evidence type="ECO:0000256" key="1">
    <source>
        <dbReference type="ARBA" id="ARBA00004370"/>
    </source>
</evidence>
<reference evidence="4" key="1">
    <citation type="submission" date="2018-02" db="EMBL/GenBank/DDBJ databases">
        <authorList>
            <person name="Cohen D.B."/>
            <person name="Kent A.D."/>
        </authorList>
    </citation>
    <scope>NUCLEOTIDE SEQUENCE</scope>
</reference>
<keyword evidence="3" id="KW-1133">Transmembrane helix</keyword>
<dbReference type="PANTHER" id="PTHR31415">
    <property type="entry name" value="OS05G0367900 PROTEIN"/>
    <property type="match status" value="1"/>
</dbReference>
<dbReference type="GO" id="GO:0098542">
    <property type="term" value="P:defense response to other organism"/>
    <property type="evidence" value="ECO:0007669"/>
    <property type="project" value="InterPro"/>
</dbReference>
<accession>A0A2N9H862</accession>